<dbReference type="InterPro" id="IPR002547">
    <property type="entry name" value="tRNA-bd_dom"/>
</dbReference>
<dbReference type="PROSITE" id="PS50886">
    <property type="entry name" value="TRBD"/>
    <property type="match status" value="1"/>
</dbReference>
<feature type="domain" description="TRNA-binding" evidence="4">
    <location>
        <begin position="94"/>
        <end position="204"/>
    </location>
</feature>
<dbReference type="InterPro" id="IPR012340">
    <property type="entry name" value="NA-bd_OB-fold"/>
</dbReference>
<comment type="caution">
    <text evidence="5">The sequence shown here is derived from an EMBL/GenBank/DDBJ whole genome shotgun (WGS) entry which is preliminary data.</text>
</comment>
<sequence length="216" mass="22754">MREELLLITSYNQTAWGDTLIAVLAPDQADEVVKSAEHITGIYDQQGQPLGFNFFQVSDIVSVSGQGQVTLDADARRQLNAAITAAGLPGALPLEDTPKFVIGKIIDFKAHPKSDHLHITKVDFGTHQEQIVCGAPNAALGETVVAALPGAMMPDGKIIWPGELMGVESDGMLSSAKELGIPGASNKRGILLMPDSIPAGTPFDFKKAEAVVAAQA</sequence>
<dbReference type="InterPro" id="IPR027855">
    <property type="entry name" value="DUF4479"/>
</dbReference>
<dbReference type="Proteomes" id="UP001597212">
    <property type="component" value="Unassembled WGS sequence"/>
</dbReference>
<name>A0ABW4CYR5_9LACO</name>
<dbReference type="RefSeq" id="WP_125755387.1">
    <property type="nucleotide sequence ID" value="NZ_JBHTOK010000077.1"/>
</dbReference>
<evidence type="ECO:0000259" key="4">
    <source>
        <dbReference type="PROSITE" id="PS50886"/>
    </source>
</evidence>
<evidence type="ECO:0000313" key="6">
    <source>
        <dbReference type="Proteomes" id="UP001597212"/>
    </source>
</evidence>
<keyword evidence="2 3" id="KW-0694">RNA-binding</keyword>
<dbReference type="SUPFAM" id="SSF50249">
    <property type="entry name" value="Nucleic acid-binding proteins"/>
    <property type="match status" value="1"/>
</dbReference>
<dbReference type="Gene3D" id="3.30.1940.10">
    <property type="entry name" value="YtpR-like"/>
    <property type="match status" value="1"/>
</dbReference>
<reference evidence="6" key="1">
    <citation type="journal article" date="2019" name="Int. J. Syst. Evol. Microbiol.">
        <title>The Global Catalogue of Microorganisms (GCM) 10K type strain sequencing project: providing services to taxonomists for standard genome sequencing and annotation.</title>
        <authorList>
            <consortium name="The Broad Institute Genomics Platform"/>
            <consortium name="The Broad Institute Genome Sequencing Center for Infectious Disease"/>
            <person name="Wu L."/>
            <person name="Ma J."/>
        </authorList>
    </citation>
    <scope>NUCLEOTIDE SEQUENCE [LARGE SCALE GENOMIC DNA]</scope>
    <source>
        <strain evidence="6">CCM 8912</strain>
    </source>
</reference>
<gene>
    <name evidence="5" type="primary">ytpR</name>
    <name evidence="5" type="ORF">ACFQ5K_11205</name>
</gene>
<dbReference type="Gene3D" id="2.40.50.140">
    <property type="entry name" value="Nucleic acid-binding proteins"/>
    <property type="match status" value="1"/>
</dbReference>
<proteinExistence type="predicted"/>
<dbReference type="Pfam" id="PF14794">
    <property type="entry name" value="DUF4479"/>
    <property type="match status" value="1"/>
</dbReference>
<dbReference type="InterPro" id="IPR033714">
    <property type="entry name" value="tRNA_bind_bactPheRS"/>
</dbReference>
<evidence type="ECO:0000256" key="2">
    <source>
        <dbReference type="ARBA" id="ARBA00022884"/>
    </source>
</evidence>
<evidence type="ECO:0000313" key="5">
    <source>
        <dbReference type="EMBL" id="MFD1441944.1"/>
    </source>
</evidence>
<dbReference type="EMBL" id="JBHTOK010000077">
    <property type="protein sequence ID" value="MFD1441944.1"/>
    <property type="molecule type" value="Genomic_DNA"/>
</dbReference>
<dbReference type="InterPro" id="IPR037154">
    <property type="entry name" value="YtpR-like_sf"/>
</dbReference>
<dbReference type="NCBIfam" id="NF045760">
    <property type="entry name" value="YtpR"/>
    <property type="match status" value="1"/>
</dbReference>
<accession>A0ABW4CYR5</accession>
<evidence type="ECO:0000256" key="1">
    <source>
        <dbReference type="ARBA" id="ARBA00022555"/>
    </source>
</evidence>
<protein>
    <submittedName>
        <fullName evidence="5">YtpR family tRNA-binding protein</fullName>
    </submittedName>
</protein>
<keyword evidence="1 3" id="KW-0820">tRNA-binding</keyword>
<keyword evidence="6" id="KW-1185">Reference proteome</keyword>
<evidence type="ECO:0000256" key="3">
    <source>
        <dbReference type="PROSITE-ProRule" id="PRU00209"/>
    </source>
</evidence>
<dbReference type="CDD" id="cd02796">
    <property type="entry name" value="tRNA_bind_bactPheRS"/>
    <property type="match status" value="1"/>
</dbReference>
<dbReference type="Pfam" id="PF01588">
    <property type="entry name" value="tRNA_bind"/>
    <property type="match status" value="1"/>
</dbReference>
<organism evidence="5 6">
    <name type="scientific">Lacticaseibacillus hegangensis</name>
    <dbReference type="NCBI Taxonomy" id="2486010"/>
    <lineage>
        <taxon>Bacteria</taxon>
        <taxon>Bacillati</taxon>
        <taxon>Bacillota</taxon>
        <taxon>Bacilli</taxon>
        <taxon>Lactobacillales</taxon>
        <taxon>Lactobacillaceae</taxon>
        <taxon>Lacticaseibacillus</taxon>
    </lineage>
</organism>